<evidence type="ECO:0000313" key="2">
    <source>
        <dbReference type="Proteomes" id="UP000499080"/>
    </source>
</evidence>
<protein>
    <submittedName>
        <fullName evidence="1">Uncharacterized protein</fullName>
    </submittedName>
</protein>
<gene>
    <name evidence="1" type="ORF">AVEN_7259_1</name>
</gene>
<dbReference type="Proteomes" id="UP000499080">
    <property type="component" value="Unassembled WGS sequence"/>
</dbReference>
<organism evidence="1 2">
    <name type="scientific">Araneus ventricosus</name>
    <name type="common">Orbweaver spider</name>
    <name type="synonym">Epeira ventricosa</name>
    <dbReference type="NCBI Taxonomy" id="182803"/>
    <lineage>
        <taxon>Eukaryota</taxon>
        <taxon>Metazoa</taxon>
        <taxon>Ecdysozoa</taxon>
        <taxon>Arthropoda</taxon>
        <taxon>Chelicerata</taxon>
        <taxon>Arachnida</taxon>
        <taxon>Araneae</taxon>
        <taxon>Araneomorphae</taxon>
        <taxon>Entelegynae</taxon>
        <taxon>Araneoidea</taxon>
        <taxon>Araneidae</taxon>
        <taxon>Araneus</taxon>
    </lineage>
</organism>
<reference evidence="1 2" key="1">
    <citation type="journal article" date="2019" name="Sci. Rep.">
        <title>Orb-weaving spider Araneus ventricosus genome elucidates the spidroin gene catalogue.</title>
        <authorList>
            <person name="Kono N."/>
            <person name="Nakamura H."/>
            <person name="Ohtoshi R."/>
            <person name="Moran D.A.P."/>
            <person name="Shinohara A."/>
            <person name="Yoshida Y."/>
            <person name="Fujiwara M."/>
            <person name="Mori M."/>
            <person name="Tomita M."/>
            <person name="Arakawa K."/>
        </authorList>
    </citation>
    <scope>NUCLEOTIDE SEQUENCE [LARGE SCALE GENOMIC DNA]</scope>
</reference>
<sequence>MESSGPEAATLPPGHREPNRIFKHSQLEKQKSRSPQKPFDGLLQYPPARLVGGPDVTAQPGTVMVSGTGAWGGVLSQLSRDNIIVIQAEVTKSTKTF</sequence>
<name>A0A4Y2S8A4_ARAVE</name>
<accession>A0A4Y2S8A4</accession>
<proteinExistence type="predicted"/>
<dbReference type="AlphaFoldDB" id="A0A4Y2S8A4"/>
<comment type="caution">
    <text evidence="1">The sequence shown here is derived from an EMBL/GenBank/DDBJ whole genome shotgun (WGS) entry which is preliminary data.</text>
</comment>
<keyword evidence="2" id="KW-1185">Reference proteome</keyword>
<dbReference type="EMBL" id="BGPR01020352">
    <property type="protein sequence ID" value="GBN84444.1"/>
    <property type="molecule type" value="Genomic_DNA"/>
</dbReference>
<evidence type="ECO:0000313" key="1">
    <source>
        <dbReference type="EMBL" id="GBN84444.1"/>
    </source>
</evidence>